<dbReference type="AlphaFoldDB" id="A0A3S3QQN7"/>
<dbReference type="EMBL" id="QPKB01000007">
    <property type="protein sequence ID" value="RWR88948.1"/>
    <property type="molecule type" value="Genomic_DNA"/>
</dbReference>
<keyword evidence="3" id="KW-1185">Reference proteome</keyword>
<name>A0A3S3QQN7_9MAGN</name>
<gene>
    <name evidence="2" type="ORF">CKAN_01799100</name>
</gene>
<accession>A0A3S3QQN7</accession>
<keyword evidence="1" id="KW-0732">Signal</keyword>
<evidence type="ECO:0000313" key="2">
    <source>
        <dbReference type="EMBL" id="RWR88948.1"/>
    </source>
</evidence>
<protein>
    <submittedName>
        <fullName evidence="2">Cell wall protein IFF6-like protein</fullName>
    </submittedName>
</protein>
<dbReference type="PANTHER" id="PTHR33881">
    <property type="entry name" value="NEUROGENIC LOCUS NOTCH-LIKE PROTEIN"/>
    <property type="match status" value="1"/>
</dbReference>
<dbReference type="OrthoDB" id="1914642at2759"/>
<dbReference type="PANTHER" id="PTHR33881:SF17">
    <property type="entry name" value="EGF-LIKE DOMAIN-CONTAINING PROTEIN"/>
    <property type="match status" value="1"/>
</dbReference>
<dbReference type="Proteomes" id="UP000283530">
    <property type="component" value="Unassembled WGS sequence"/>
</dbReference>
<feature type="signal peptide" evidence="1">
    <location>
        <begin position="1"/>
        <end position="23"/>
    </location>
</feature>
<feature type="chain" id="PRO_5018585753" evidence="1">
    <location>
        <begin position="24"/>
        <end position="206"/>
    </location>
</feature>
<proteinExistence type="predicted"/>
<sequence length="206" mass="21751">MAIRMILSSFVAISMFLIASAVALPPFLSPVLNNLCDVMECGKGTCKAAPNQMIPFICECKAGWKQFNVNDSFRFMPCVIPDCTVNYSCINASTPAAAPPPANHSSIPDPCTLAYCGQGMCMKTSEFGHKCECADGSANLLNMTNFPCFNECALGVDCVNLGLGFPNRSSNPPSLSESGGVNKACSDLSGNLLWLIISAISLAMVA</sequence>
<evidence type="ECO:0000313" key="3">
    <source>
        <dbReference type="Proteomes" id="UP000283530"/>
    </source>
</evidence>
<comment type="caution">
    <text evidence="2">The sequence shown here is derived from an EMBL/GenBank/DDBJ whole genome shotgun (WGS) entry which is preliminary data.</text>
</comment>
<reference evidence="2 3" key="1">
    <citation type="journal article" date="2019" name="Nat. Plants">
        <title>Stout camphor tree genome fills gaps in understanding of flowering plant genome evolution.</title>
        <authorList>
            <person name="Chaw S.M."/>
            <person name="Liu Y.C."/>
            <person name="Wu Y.W."/>
            <person name="Wang H.Y."/>
            <person name="Lin C.I."/>
            <person name="Wu C.S."/>
            <person name="Ke H.M."/>
            <person name="Chang L.Y."/>
            <person name="Hsu C.Y."/>
            <person name="Yang H.T."/>
            <person name="Sudianto E."/>
            <person name="Hsu M.H."/>
            <person name="Wu K.P."/>
            <person name="Wang L.N."/>
            <person name="Leebens-Mack J.H."/>
            <person name="Tsai I.J."/>
        </authorList>
    </citation>
    <scope>NUCLEOTIDE SEQUENCE [LARGE SCALE GENOMIC DNA]</scope>
    <source>
        <strain evidence="3">cv. Chaw 1501</strain>
        <tissue evidence="2">Young leaves</tissue>
    </source>
</reference>
<organism evidence="2 3">
    <name type="scientific">Cinnamomum micranthum f. kanehirae</name>
    <dbReference type="NCBI Taxonomy" id="337451"/>
    <lineage>
        <taxon>Eukaryota</taxon>
        <taxon>Viridiplantae</taxon>
        <taxon>Streptophyta</taxon>
        <taxon>Embryophyta</taxon>
        <taxon>Tracheophyta</taxon>
        <taxon>Spermatophyta</taxon>
        <taxon>Magnoliopsida</taxon>
        <taxon>Magnoliidae</taxon>
        <taxon>Laurales</taxon>
        <taxon>Lauraceae</taxon>
        <taxon>Cinnamomum</taxon>
    </lineage>
</organism>
<evidence type="ECO:0000256" key="1">
    <source>
        <dbReference type="SAM" id="SignalP"/>
    </source>
</evidence>